<evidence type="ECO:0000259" key="8">
    <source>
        <dbReference type="Pfam" id="PF00999"/>
    </source>
</evidence>
<feature type="transmembrane region" description="Helical" evidence="7">
    <location>
        <begin position="228"/>
        <end position="252"/>
    </location>
</feature>
<dbReference type="InterPro" id="IPR006153">
    <property type="entry name" value="Cation/H_exchanger_TM"/>
</dbReference>
<feature type="transmembrane region" description="Helical" evidence="7">
    <location>
        <begin position="21"/>
        <end position="44"/>
    </location>
</feature>
<feature type="domain" description="Cation/H+ exchanger transmembrane" evidence="8">
    <location>
        <begin position="78"/>
        <end position="458"/>
    </location>
</feature>
<evidence type="ECO:0000256" key="2">
    <source>
        <dbReference type="ARBA" id="ARBA00022448"/>
    </source>
</evidence>
<dbReference type="PANTHER" id="PTHR32468">
    <property type="entry name" value="CATION/H + ANTIPORTER"/>
    <property type="match status" value="1"/>
</dbReference>
<feature type="transmembrane region" description="Helical" evidence="7">
    <location>
        <begin position="441"/>
        <end position="463"/>
    </location>
</feature>
<feature type="transmembrane region" description="Helical" evidence="7">
    <location>
        <begin position="192"/>
        <end position="216"/>
    </location>
</feature>
<feature type="transmembrane region" description="Helical" evidence="7">
    <location>
        <begin position="158"/>
        <end position="180"/>
    </location>
</feature>
<sequence>MHPEAPLEETEQRLMPAPARGVAVAVGLTAAAVLLLVVVGFSVSSPAVHRATADAAHASSPIQLMARLFLAVAVIGGLASLGGVLARRVGQPPVIGEIMAGLLLGPSVLGSLAPGVVSAVLPDAVLPHLNLIAQASLALFMFTVGAEFDHGVLGRQRGVIGAASQAMMVVPFALGVVAALPLFDMFAGDSVGLVPFAVFVGTALSVTAFPVLARIVRETGLDGTRLGSLAMICAAVADVLAWCALAVVLAILRAEGASGVVVALSLTVALCAVLLLVVRPALRALALRYAHRRLPAPACLGLVLGLVFALAAITDLIGVHAIFGGFLAGVVLPREARVLGNVPARLGTFNQVLLLPVFFASIGLQVDVRFAVTHPGVLLGGALLLVVAILGKLGSAWLVTLAGGMPPRLALGLGVLMNARGITEIVVLSSGLSIGVINGNAFTVLVIMALVTTVMTVPSLRLLGLTRPVTGRSPDSERQVITTGGKEIPL</sequence>
<feature type="transmembrane region" description="Helical" evidence="7">
    <location>
        <begin position="98"/>
        <end position="121"/>
    </location>
</feature>
<keyword evidence="2" id="KW-0813">Transport</keyword>
<keyword evidence="5" id="KW-0406">Ion transport</keyword>
<evidence type="ECO:0000256" key="5">
    <source>
        <dbReference type="ARBA" id="ARBA00023065"/>
    </source>
</evidence>
<comment type="caution">
    <text evidence="9">The sequence shown here is derived from an EMBL/GenBank/DDBJ whole genome shotgun (WGS) entry which is preliminary data.</text>
</comment>
<keyword evidence="4 7" id="KW-1133">Transmembrane helix</keyword>
<evidence type="ECO:0000256" key="7">
    <source>
        <dbReference type="SAM" id="Phobius"/>
    </source>
</evidence>
<accession>A0ABP6KN32</accession>
<evidence type="ECO:0000256" key="1">
    <source>
        <dbReference type="ARBA" id="ARBA00004141"/>
    </source>
</evidence>
<dbReference type="Gene3D" id="1.20.1530.20">
    <property type="match status" value="1"/>
</dbReference>
<feature type="transmembrane region" description="Helical" evidence="7">
    <location>
        <begin position="376"/>
        <end position="399"/>
    </location>
</feature>
<feature type="transmembrane region" description="Helical" evidence="7">
    <location>
        <begin position="344"/>
        <end position="364"/>
    </location>
</feature>
<evidence type="ECO:0000313" key="10">
    <source>
        <dbReference type="Proteomes" id="UP001499930"/>
    </source>
</evidence>
<keyword evidence="3 7" id="KW-0812">Transmembrane</keyword>
<comment type="subcellular location">
    <subcellularLocation>
        <location evidence="1">Membrane</location>
        <topology evidence="1">Multi-pass membrane protein</topology>
    </subcellularLocation>
</comment>
<dbReference type="PANTHER" id="PTHR32468:SF0">
    <property type="entry name" value="K(+)_H(+) ANTIPORTER 1"/>
    <property type="match status" value="1"/>
</dbReference>
<proteinExistence type="predicted"/>
<feature type="transmembrane region" description="Helical" evidence="7">
    <location>
        <begin position="64"/>
        <end position="86"/>
    </location>
</feature>
<feature type="transmembrane region" description="Helical" evidence="7">
    <location>
        <begin position="299"/>
        <end position="332"/>
    </location>
</feature>
<gene>
    <name evidence="9" type="ORF">GCM10017559_48230</name>
</gene>
<keyword evidence="6 7" id="KW-0472">Membrane</keyword>
<dbReference type="Pfam" id="PF00999">
    <property type="entry name" value="Na_H_Exchanger"/>
    <property type="match status" value="1"/>
</dbReference>
<reference evidence="10" key="1">
    <citation type="journal article" date="2019" name="Int. J. Syst. Evol. Microbiol.">
        <title>The Global Catalogue of Microorganisms (GCM) 10K type strain sequencing project: providing services to taxonomists for standard genome sequencing and annotation.</title>
        <authorList>
            <consortium name="The Broad Institute Genomics Platform"/>
            <consortium name="The Broad Institute Genome Sequencing Center for Infectious Disease"/>
            <person name="Wu L."/>
            <person name="Ma J."/>
        </authorList>
    </citation>
    <scope>NUCLEOTIDE SEQUENCE [LARGE SCALE GENOMIC DNA]</scope>
    <source>
        <strain evidence="10">JCM 3106</strain>
    </source>
</reference>
<feature type="transmembrane region" description="Helical" evidence="7">
    <location>
        <begin position="258"/>
        <end position="278"/>
    </location>
</feature>
<evidence type="ECO:0000256" key="3">
    <source>
        <dbReference type="ARBA" id="ARBA00022692"/>
    </source>
</evidence>
<name>A0ABP6KN32_9ACTN</name>
<protein>
    <recommendedName>
        <fullName evidence="8">Cation/H+ exchanger transmembrane domain-containing protein</fullName>
    </recommendedName>
</protein>
<evidence type="ECO:0000313" key="9">
    <source>
        <dbReference type="EMBL" id="GAA3018544.1"/>
    </source>
</evidence>
<dbReference type="EMBL" id="BAAAWD010000014">
    <property type="protein sequence ID" value="GAA3018544.1"/>
    <property type="molecule type" value="Genomic_DNA"/>
</dbReference>
<keyword evidence="10" id="KW-1185">Reference proteome</keyword>
<dbReference type="RefSeq" id="WP_344899098.1">
    <property type="nucleotide sequence ID" value="NZ_BAAAWD010000014.1"/>
</dbReference>
<dbReference type="InterPro" id="IPR050794">
    <property type="entry name" value="CPA2_transporter"/>
</dbReference>
<feature type="transmembrane region" description="Helical" evidence="7">
    <location>
        <begin position="127"/>
        <end position="146"/>
    </location>
</feature>
<organism evidence="9 10">
    <name type="scientific">Streptosporangium longisporum</name>
    <dbReference type="NCBI Taxonomy" id="46187"/>
    <lineage>
        <taxon>Bacteria</taxon>
        <taxon>Bacillati</taxon>
        <taxon>Actinomycetota</taxon>
        <taxon>Actinomycetes</taxon>
        <taxon>Streptosporangiales</taxon>
        <taxon>Streptosporangiaceae</taxon>
        <taxon>Streptosporangium</taxon>
    </lineage>
</organism>
<dbReference type="Proteomes" id="UP001499930">
    <property type="component" value="Unassembled WGS sequence"/>
</dbReference>
<evidence type="ECO:0000256" key="6">
    <source>
        <dbReference type="ARBA" id="ARBA00023136"/>
    </source>
</evidence>
<evidence type="ECO:0000256" key="4">
    <source>
        <dbReference type="ARBA" id="ARBA00022989"/>
    </source>
</evidence>
<dbReference type="InterPro" id="IPR038770">
    <property type="entry name" value="Na+/solute_symporter_sf"/>
</dbReference>